<protein>
    <submittedName>
        <fullName evidence="2">Uncharacterized protein</fullName>
    </submittedName>
</protein>
<sequence length="286" mass="30938">MSTIWQQLGACNESDENLQSSTSLGSSSCTLSYCQQENNAPFMCDGTLLSASLLLQASYDSLHYLGRLLAMLLKLRSGFEGFGAFLPSFLGNINTKVEQREINMRHARILGWVRLEPGSNQLLPPDRGPRVGPWATPSGSLSSASIAAPVPAAELPRHHGPNPNPNPHPDPIHQAPVAPYRRAAVGSQAYPLLLAHLVAAGRGGDTSIVLSRDSSSVPRFIVPALALGCVYSVASLGSVDFYCFFIRYEQSTHLLDLFPCTFCLQSRASDTEMGEDEIGRFIHSPI</sequence>
<dbReference type="EMBL" id="PYDT01000006">
    <property type="protein sequence ID" value="THU58801.1"/>
    <property type="molecule type" value="Genomic_DNA"/>
</dbReference>
<comment type="caution">
    <text evidence="2">The sequence shown here is derived from an EMBL/GenBank/DDBJ whole genome shotgun (WGS) entry which is preliminary data.</text>
</comment>
<accession>A0A4S8JAU2</accession>
<evidence type="ECO:0000313" key="2">
    <source>
        <dbReference type="EMBL" id="THU58801.1"/>
    </source>
</evidence>
<dbReference type="AlphaFoldDB" id="A0A4S8JAU2"/>
<name>A0A4S8JAU2_MUSBA</name>
<proteinExistence type="predicted"/>
<gene>
    <name evidence="2" type="ORF">C4D60_Mb03t18270</name>
</gene>
<organism evidence="2 3">
    <name type="scientific">Musa balbisiana</name>
    <name type="common">Banana</name>
    <dbReference type="NCBI Taxonomy" id="52838"/>
    <lineage>
        <taxon>Eukaryota</taxon>
        <taxon>Viridiplantae</taxon>
        <taxon>Streptophyta</taxon>
        <taxon>Embryophyta</taxon>
        <taxon>Tracheophyta</taxon>
        <taxon>Spermatophyta</taxon>
        <taxon>Magnoliopsida</taxon>
        <taxon>Liliopsida</taxon>
        <taxon>Zingiberales</taxon>
        <taxon>Musaceae</taxon>
        <taxon>Musa</taxon>
    </lineage>
</organism>
<dbReference type="Proteomes" id="UP000317650">
    <property type="component" value="Chromosome 3"/>
</dbReference>
<evidence type="ECO:0000256" key="1">
    <source>
        <dbReference type="SAM" id="MobiDB-lite"/>
    </source>
</evidence>
<evidence type="ECO:0000313" key="3">
    <source>
        <dbReference type="Proteomes" id="UP000317650"/>
    </source>
</evidence>
<feature type="region of interest" description="Disordered" evidence="1">
    <location>
        <begin position="121"/>
        <end position="143"/>
    </location>
</feature>
<keyword evidence="3" id="KW-1185">Reference proteome</keyword>
<reference evidence="2 3" key="1">
    <citation type="journal article" date="2019" name="Nat. Plants">
        <title>Genome sequencing of Musa balbisiana reveals subgenome evolution and function divergence in polyploid bananas.</title>
        <authorList>
            <person name="Yao X."/>
        </authorList>
    </citation>
    <scope>NUCLEOTIDE SEQUENCE [LARGE SCALE GENOMIC DNA]</scope>
    <source>
        <strain evidence="3">cv. DH-PKW</strain>
        <tissue evidence="2">Leaves</tissue>
    </source>
</reference>